<proteinExistence type="predicted"/>
<dbReference type="InterPro" id="IPR011711">
    <property type="entry name" value="GntR_C"/>
</dbReference>
<dbReference type="InterPro" id="IPR036388">
    <property type="entry name" value="WH-like_DNA-bd_sf"/>
</dbReference>
<dbReference type="EMBL" id="PNRE01000052">
    <property type="protein sequence ID" value="PMR69103.1"/>
    <property type="molecule type" value="Genomic_DNA"/>
</dbReference>
<evidence type="ECO:0000256" key="1">
    <source>
        <dbReference type="ARBA" id="ARBA00023015"/>
    </source>
</evidence>
<dbReference type="SMART" id="SM00345">
    <property type="entry name" value="HTH_GNTR"/>
    <property type="match status" value="1"/>
</dbReference>
<evidence type="ECO:0000256" key="2">
    <source>
        <dbReference type="ARBA" id="ARBA00023125"/>
    </source>
</evidence>
<dbReference type="OrthoDB" id="9799812at2"/>
<evidence type="ECO:0000313" key="6">
    <source>
        <dbReference type="Proteomes" id="UP000235346"/>
    </source>
</evidence>
<dbReference type="PANTHER" id="PTHR43537:SF41">
    <property type="entry name" value="TRANSCRIPTIONAL REGULATORY PROTEIN"/>
    <property type="match status" value="1"/>
</dbReference>
<dbReference type="Gene3D" id="1.20.120.530">
    <property type="entry name" value="GntR ligand-binding domain-like"/>
    <property type="match status" value="1"/>
</dbReference>
<dbReference type="GO" id="GO:0003677">
    <property type="term" value="F:DNA binding"/>
    <property type="evidence" value="ECO:0007669"/>
    <property type="project" value="UniProtKB-KW"/>
</dbReference>
<evidence type="ECO:0000256" key="3">
    <source>
        <dbReference type="ARBA" id="ARBA00023163"/>
    </source>
</evidence>
<keyword evidence="6" id="KW-1185">Reference proteome</keyword>
<reference evidence="5 6" key="1">
    <citation type="submission" date="2018-01" db="EMBL/GenBank/DDBJ databases">
        <title>Halomonas endophytica sp. nov., isolated from storage liquid in the stems of Populus euphratica.</title>
        <authorList>
            <person name="Chen C."/>
        </authorList>
    </citation>
    <scope>NUCLEOTIDE SEQUENCE [LARGE SCALE GENOMIC DNA]</scope>
    <source>
        <strain evidence="5 6">DSM 26881</strain>
    </source>
</reference>
<dbReference type="InterPro" id="IPR000524">
    <property type="entry name" value="Tscrpt_reg_HTH_GntR"/>
</dbReference>
<dbReference type="AlphaFoldDB" id="A0A2N7TLN6"/>
<dbReference type="SUPFAM" id="SSF48008">
    <property type="entry name" value="GntR ligand-binding domain-like"/>
    <property type="match status" value="1"/>
</dbReference>
<evidence type="ECO:0000259" key="4">
    <source>
        <dbReference type="PROSITE" id="PS50949"/>
    </source>
</evidence>
<dbReference type="SUPFAM" id="SSF46785">
    <property type="entry name" value="Winged helix' DNA-binding domain"/>
    <property type="match status" value="1"/>
</dbReference>
<dbReference type="Pfam" id="PF00392">
    <property type="entry name" value="GntR"/>
    <property type="match status" value="1"/>
</dbReference>
<evidence type="ECO:0000313" key="5">
    <source>
        <dbReference type="EMBL" id="PMR69103.1"/>
    </source>
</evidence>
<dbReference type="GO" id="GO:0003700">
    <property type="term" value="F:DNA-binding transcription factor activity"/>
    <property type="evidence" value="ECO:0007669"/>
    <property type="project" value="InterPro"/>
</dbReference>
<dbReference type="SMART" id="SM00895">
    <property type="entry name" value="FCD"/>
    <property type="match status" value="1"/>
</dbReference>
<dbReference type="InterPro" id="IPR036390">
    <property type="entry name" value="WH_DNA-bd_sf"/>
</dbReference>
<dbReference type="Gene3D" id="1.10.10.10">
    <property type="entry name" value="Winged helix-like DNA-binding domain superfamily/Winged helix DNA-binding domain"/>
    <property type="match status" value="1"/>
</dbReference>
<keyword evidence="2" id="KW-0238">DNA-binding</keyword>
<dbReference type="RefSeq" id="WP_102628116.1">
    <property type="nucleotide sequence ID" value="NZ_PDOH01000005.1"/>
</dbReference>
<keyword evidence="3" id="KW-0804">Transcription</keyword>
<dbReference type="CDD" id="cd07377">
    <property type="entry name" value="WHTH_GntR"/>
    <property type="match status" value="1"/>
</dbReference>
<dbReference type="InterPro" id="IPR008920">
    <property type="entry name" value="TF_FadR/GntR_C"/>
</dbReference>
<sequence length="225" mass="25457">MYKTRAQFVTNDLRRRILSGEFQGGAQLRQDGLASDYDVSRIPVREALLNLEAEGLVEFIPHRGAFATELSVDTIRELFDLRVLLESYLLERAIPNMTEDSLTTAAHVLAEYDAALDSGSQIDNWSEYNFAFHKALYAPASLPETMSMVTHLNTKSDRYIRMQLLYTKGIEKAEREHHALLDLCRERKAKEACELLRQHILGACEGIATLLEQQQLESAAGADQR</sequence>
<protein>
    <submittedName>
        <fullName evidence="5">GntR family transcriptional regulator</fullName>
    </submittedName>
</protein>
<dbReference type="PROSITE" id="PS50949">
    <property type="entry name" value="HTH_GNTR"/>
    <property type="match status" value="1"/>
</dbReference>
<comment type="caution">
    <text evidence="5">The sequence shown here is derived from an EMBL/GenBank/DDBJ whole genome shotgun (WGS) entry which is preliminary data.</text>
</comment>
<keyword evidence="1" id="KW-0805">Transcription regulation</keyword>
<accession>A0A2N7TLN6</accession>
<dbReference type="Pfam" id="PF07729">
    <property type="entry name" value="FCD"/>
    <property type="match status" value="1"/>
</dbReference>
<organism evidence="5 6">
    <name type="scientific">Halomonas heilongjiangensis</name>
    <dbReference type="NCBI Taxonomy" id="1387883"/>
    <lineage>
        <taxon>Bacteria</taxon>
        <taxon>Pseudomonadati</taxon>
        <taxon>Pseudomonadota</taxon>
        <taxon>Gammaproteobacteria</taxon>
        <taxon>Oceanospirillales</taxon>
        <taxon>Halomonadaceae</taxon>
        <taxon>Halomonas</taxon>
    </lineage>
</organism>
<feature type="domain" description="HTH gntR-type" evidence="4">
    <location>
        <begin position="3"/>
        <end position="70"/>
    </location>
</feature>
<dbReference type="Proteomes" id="UP000235346">
    <property type="component" value="Unassembled WGS sequence"/>
</dbReference>
<gene>
    <name evidence="5" type="ORF">C1H66_11980</name>
</gene>
<dbReference type="PANTHER" id="PTHR43537">
    <property type="entry name" value="TRANSCRIPTIONAL REGULATOR, GNTR FAMILY"/>
    <property type="match status" value="1"/>
</dbReference>
<name>A0A2N7TLN6_9GAMM</name>